<feature type="domain" description="Putative metallopeptidase" evidence="2">
    <location>
        <begin position="38"/>
        <end position="254"/>
    </location>
</feature>
<gene>
    <name evidence="4" type="ORF">UFOVP228_30</name>
    <name evidence="3" type="ORF">UFOVP47_72</name>
</gene>
<organism evidence="4">
    <name type="scientific">uncultured Caudovirales phage</name>
    <dbReference type="NCBI Taxonomy" id="2100421"/>
    <lineage>
        <taxon>Viruses</taxon>
        <taxon>Duplodnaviria</taxon>
        <taxon>Heunggongvirae</taxon>
        <taxon>Uroviricota</taxon>
        <taxon>Caudoviricetes</taxon>
        <taxon>Peduoviridae</taxon>
        <taxon>Maltschvirus</taxon>
        <taxon>Maltschvirus maltsch</taxon>
    </lineage>
</organism>
<dbReference type="Pfam" id="PF09967">
    <property type="entry name" value="DUF2201"/>
    <property type="match status" value="1"/>
</dbReference>
<dbReference type="EMBL" id="LR798273">
    <property type="protein sequence ID" value="CAB5219142.1"/>
    <property type="molecule type" value="Genomic_DNA"/>
</dbReference>
<dbReference type="InterPro" id="IPR036465">
    <property type="entry name" value="vWFA_dom_sf"/>
</dbReference>
<reference evidence="4" key="1">
    <citation type="submission" date="2020-05" db="EMBL/GenBank/DDBJ databases">
        <authorList>
            <person name="Chiriac C."/>
            <person name="Salcher M."/>
            <person name="Ghai R."/>
            <person name="Kavagutti S V."/>
        </authorList>
    </citation>
    <scope>NUCLEOTIDE SEQUENCE</scope>
</reference>
<dbReference type="PANTHER" id="PTHR38730">
    <property type="entry name" value="SLL7028 PROTEIN"/>
    <property type="match status" value="1"/>
</dbReference>
<evidence type="ECO:0000259" key="2">
    <source>
        <dbReference type="Pfam" id="PF13203"/>
    </source>
</evidence>
<evidence type="ECO:0000313" key="4">
    <source>
        <dbReference type="EMBL" id="CAB5219142.1"/>
    </source>
</evidence>
<dbReference type="PANTHER" id="PTHR38730:SF1">
    <property type="entry name" value="SLL7028 PROTEIN"/>
    <property type="match status" value="1"/>
</dbReference>
<name>A0A6J7WR02_9CAUD</name>
<sequence length="392" mass="44347">MAYRDLSPNDKLVAVHTDFMRHPVFCILGGVTQVGKVEVRDDIPTACTTGADVMYGTAFIKDLTRKQLRYLVGHENLHKALHHCTEYVTVAKKYPREFAQAIDYVVNWQLESMDTEKDKFLERLTNVPPLVDPKFADMSVLEVMRELLKDPRPNQKPMDEHEMRTLEPTDAEIKEAEEIKVKIEDAVRHGEIVQGQMRSATGAGSASLSGFRESRTDWKPYLRRFFQEMCEGDDQSRFNPPNKRMLPLDIILPSHFSESTGEIIIACDTSGSMHGYYGLVFGEVARICQTVLPKSVRLLWWDTRIAGEQVFTQKDYAKIAKAMAPKGGGGTTVSCVAAHIREKKYKPKAVILLSDGYIESQYEVPTGNVLWGIVNNARFVPLRGKVLHIQED</sequence>
<protein>
    <submittedName>
        <fullName evidence="4">VWFA domain containing protein</fullName>
    </submittedName>
</protein>
<dbReference type="Pfam" id="PF13203">
    <property type="entry name" value="DUF2201_N"/>
    <property type="match status" value="1"/>
</dbReference>
<feature type="domain" description="VWA-like" evidence="1">
    <location>
        <begin position="263"/>
        <end position="389"/>
    </location>
</feature>
<evidence type="ECO:0000259" key="1">
    <source>
        <dbReference type="Pfam" id="PF09967"/>
    </source>
</evidence>
<proteinExistence type="predicted"/>
<dbReference type="InterPro" id="IPR018698">
    <property type="entry name" value="VWA-like_dom"/>
</dbReference>
<dbReference type="InterPro" id="IPR025154">
    <property type="entry name" value="Put_metallopeptidase_dom"/>
</dbReference>
<dbReference type="SUPFAM" id="SSF53300">
    <property type="entry name" value="vWA-like"/>
    <property type="match status" value="1"/>
</dbReference>
<evidence type="ECO:0000313" key="3">
    <source>
        <dbReference type="EMBL" id="CAB4241120.1"/>
    </source>
</evidence>
<accession>A0A6J7WR02</accession>
<dbReference type="EMBL" id="LR797820">
    <property type="protein sequence ID" value="CAB4241120.1"/>
    <property type="molecule type" value="Genomic_DNA"/>
</dbReference>